<dbReference type="OrthoDB" id="9805336at2"/>
<dbReference type="InterPro" id="IPR036737">
    <property type="entry name" value="OmpA-like_sf"/>
</dbReference>
<dbReference type="RefSeq" id="WP_109263955.1">
    <property type="nucleotide sequence ID" value="NZ_QEWP01000005.1"/>
</dbReference>
<dbReference type="PROSITE" id="PS51123">
    <property type="entry name" value="OMPA_2"/>
    <property type="match status" value="1"/>
</dbReference>
<comment type="caution">
    <text evidence="4">The sequence shown here is derived from an EMBL/GenBank/DDBJ whole genome shotgun (WGS) entry which is preliminary data.</text>
</comment>
<proteinExistence type="predicted"/>
<keyword evidence="2" id="KW-0175">Coiled coil</keyword>
<protein>
    <submittedName>
        <fullName evidence="4">Flagellar motor protein MotB</fullName>
    </submittedName>
</protein>
<feature type="domain" description="OmpA-like" evidence="3">
    <location>
        <begin position="309"/>
        <end position="428"/>
    </location>
</feature>
<keyword evidence="4" id="KW-0969">Cilium</keyword>
<dbReference type="Pfam" id="PF00691">
    <property type="entry name" value="OmpA"/>
    <property type="match status" value="1"/>
</dbReference>
<keyword evidence="1" id="KW-0472">Membrane</keyword>
<evidence type="ECO:0000259" key="3">
    <source>
        <dbReference type="PROSITE" id="PS51123"/>
    </source>
</evidence>
<dbReference type="SUPFAM" id="SSF103088">
    <property type="entry name" value="OmpA-like"/>
    <property type="match status" value="1"/>
</dbReference>
<keyword evidence="4" id="KW-0966">Cell projection</keyword>
<reference evidence="4 5" key="1">
    <citation type="submission" date="2018-05" db="EMBL/GenBank/DDBJ databases">
        <title>Marinilabilia rubrum sp. nov., isolated from saltern sediment.</title>
        <authorList>
            <person name="Zhang R."/>
        </authorList>
    </citation>
    <scope>NUCLEOTIDE SEQUENCE [LARGE SCALE GENOMIC DNA]</scope>
    <source>
        <strain evidence="4 5">WTE16</strain>
    </source>
</reference>
<accession>A0A2U2B9Y0</accession>
<evidence type="ECO:0000313" key="4">
    <source>
        <dbReference type="EMBL" id="PWD99854.1"/>
    </source>
</evidence>
<keyword evidence="5" id="KW-1185">Reference proteome</keyword>
<gene>
    <name evidence="4" type="ORF">DDZ16_08140</name>
</gene>
<dbReference type="PANTHER" id="PTHR30329:SF21">
    <property type="entry name" value="LIPOPROTEIN YIAD-RELATED"/>
    <property type="match status" value="1"/>
</dbReference>
<feature type="coiled-coil region" evidence="2">
    <location>
        <begin position="274"/>
        <end position="301"/>
    </location>
</feature>
<dbReference type="InterPro" id="IPR006665">
    <property type="entry name" value="OmpA-like"/>
</dbReference>
<dbReference type="EMBL" id="QEWP01000005">
    <property type="protein sequence ID" value="PWD99854.1"/>
    <property type="molecule type" value="Genomic_DNA"/>
</dbReference>
<dbReference type="Gene3D" id="3.30.1330.60">
    <property type="entry name" value="OmpA-like domain"/>
    <property type="match status" value="1"/>
</dbReference>
<dbReference type="GO" id="GO:0016020">
    <property type="term" value="C:membrane"/>
    <property type="evidence" value="ECO:0007669"/>
    <property type="project" value="UniProtKB-UniRule"/>
</dbReference>
<sequence length="428" mass="49012">MKFFILTVLLLLSASLTGQKREKDSVFVKTPEMIFSFGQTYNSWSVSGGFGPVFIYADQSDYRLIPNQKIDLGPSVWVTKHLVPAFAFELQYLQSEMYGQEGRYGFEGDFLDVSINGIAVINQMSARPGPLKDRWNYYLKIGVGASLFRSKLINYETGEVARRNEVYDTPNDDYVVLGYDETNPNKKTAREADLVLPFGLGVMYRINNSFDIGLESMLRFSAADRLDNILTGATNDRYLYTAFNVSYKFGDKDQRHMRWTYRAEGMDMFGRKQENRLQDEVRQLEDDIAEYEKNRPVHKDSVVITETLRVVYDRYDVKTIFFPPGASRRFSPDDELLMGRVAIELLNDSSKTLSLYGYSDSSGSAETNLELSRQRCESVKEFFVSDLDISPHRISIYPRGEDNPLSPLEELSPRGLSMVNRRVDLVVD</sequence>
<dbReference type="InterPro" id="IPR050330">
    <property type="entry name" value="Bact_OuterMem_StrucFunc"/>
</dbReference>
<evidence type="ECO:0000256" key="1">
    <source>
        <dbReference type="PROSITE-ProRule" id="PRU00473"/>
    </source>
</evidence>
<dbReference type="CDD" id="cd07185">
    <property type="entry name" value="OmpA_C-like"/>
    <property type="match status" value="1"/>
</dbReference>
<evidence type="ECO:0000313" key="5">
    <source>
        <dbReference type="Proteomes" id="UP000244956"/>
    </source>
</evidence>
<name>A0A2U2B9Y0_9BACT</name>
<organism evidence="4 5">
    <name type="scientific">Marinilabilia rubra</name>
    <dbReference type="NCBI Taxonomy" id="2162893"/>
    <lineage>
        <taxon>Bacteria</taxon>
        <taxon>Pseudomonadati</taxon>
        <taxon>Bacteroidota</taxon>
        <taxon>Bacteroidia</taxon>
        <taxon>Marinilabiliales</taxon>
        <taxon>Marinilabiliaceae</taxon>
        <taxon>Marinilabilia</taxon>
    </lineage>
</organism>
<dbReference type="AlphaFoldDB" id="A0A2U2B9Y0"/>
<evidence type="ECO:0000256" key="2">
    <source>
        <dbReference type="SAM" id="Coils"/>
    </source>
</evidence>
<dbReference type="Proteomes" id="UP000244956">
    <property type="component" value="Unassembled WGS sequence"/>
</dbReference>
<keyword evidence="4" id="KW-0282">Flagellum</keyword>
<dbReference type="PANTHER" id="PTHR30329">
    <property type="entry name" value="STATOR ELEMENT OF FLAGELLAR MOTOR COMPLEX"/>
    <property type="match status" value="1"/>
</dbReference>
<dbReference type="SUPFAM" id="SSF56925">
    <property type="entry name" value="OMPA-like"/>
    <property type="match status" value="1"/>
</dbReference>
<dbReference type="InterPro" id="IPR011250">
    <property type="entry name" value="OMP/PagP_B-barrel"/>
</dbReference>